<dbReference type="Proteomes" id="UP001164929">
    <property type="component" value="Chromosome 12"/>
</dbReference>
<comment type="caution">
    <text evidence="2">The sequence shown here is derived from an EMBL/GenBank/DDBJ whole genome shotgun (WGS) entry which is preliminary data.</text>
</comment>
<protein>
    <recommendedName>
        <fullName evidence="4">Transmembrane protein</fullName>
    </recommendedName>
</protein>
<gene>
    <name evidence="2" type="ORF">NC653_029220</name>
</gene>
<keyword evidence="1" id="KW-1133">Transmembrane helix</keyword>
<reference evidence="2" key="1">
    <citation type="journal article" date="2023" name="Mol. Ecol. Resour.">
        <title>Chromosome-level genome assembly of a triploid poplar Populus alba 'Berolinensis'.</title>
        <authorList>
            <person name="Chen S."/>
            <person name="Yu Y."/>
            <person name="Wang X."/>
            <person name="Wang S."/>
            <person name="Zhang T."/>
            <person name="Zhou Y."/>
            <person name="He R."/>
            <person name="Meng N."/>
            <person name="Wang Y."/>
            <person name="Liu W."/>
            <person name="Liu Z."/>
            <person name="Liu J."/>
            <person name="Guo Q."/>
            <person name="Huang H."/>
            <person name="Sederoff R.R."/>
            <person name="Wang G."/>
            <person name="Qu G."/>
            <person name="Chen S."/>
        </authorList>
    </citation>
    <scope>NUCLEOTIDE SEQUENCE</scope>
    <source>
        <strain evidence="2">SC-2020</strain>
    </source>
</reference>
<dbReference type="AlphaFoldDB" id="A0AAD6M1H0"/>
<evidence type="ECO:0000256" key="1">
    <source>
        <dbReference type="SAM" id="Phobius"/>
    </source>
</evidence>
<proteinExistence type="predicted"/>
<accession>A0AAD6M1H0</accession>
<feature type="transmembrane region" description="Helical" evidence="1">
    <location>
        <begin position="32"/>
        <end position="52"/>
    </location>
</feature>
<dbReference type="EMBL" id="JAQIZT010000012">
    <property type="protein sequence ID" value="KAJ6977246.1"/>
    <property type="molecule type" value="Genomic_DNA"/>
</dbReference>
<evidence type="ECO:0008006" key="4">
    <source>
        <dbReference type="Google" id="ProtNLM"/>
    </source>
</evidence>
<organism evidence="2 3">
    <name type="scientific">Populus alba x Populus x berolinensis</name>
    <dbReference type="NCBI Taxonomy" id="444605"/>
    <lineage>
        <taxon>Eukaryota</taxon>
        <taxon>Viridiplantae</taxon>
        <taxon>Streptophyta</taxon>
        <taxon>Embryophyta</taxon>
        <taxon>Tracheophyta</taxon>
        <taxon>Spermatophyta</taxon>
        <taxon>Magnoliopsida</taxon>
        <taxon>eudicotyledons</taxon>
        <taxon>Gunneridae</taxon>
        <taxon>Pentapetalae</taxon>
        <taxon>rosids</taxon>
        <taxon>fabids</taxon>
        <taxon>Malpighiales</taxon>
        <taxon>Salicaceae</taxon>
        <taxon>Saliceae</taxon>
        <taxon>Populus</taxon>
    </lineage>
</organism>
<keyword evidence="1" id="KW-0472">Membrane</keyword>
<keyword evidence="1" id="KW-0812">Transmembrane</keyword>
<keyword evidence="3" id="KW-1185">Reference proteome</keyword>
<name>A0AAD6M1H0_9ROSI</name>
<evidence type="ECO:0000313" key="3">
    <source>
        <dbReference type="Proteomes" id="UP001164929"/>
    </source>
</evidence>
<evidence type="ECO:0000313" key="2">
    <source>
        <dbReference type="EMBL" id="KAJ6977246.1"/>
    </source>
</evidence>
<sequence length="61" mass="6777">MVCGCLGLVGLHPCGPFISLCMYAMRLVWLGWLKLFSSLPVVGFFISIGWFLHVPHAIGWV</sequence>